<sequence length="198" mass="21806">MRKLLIPIIAIVGVLLLLGSMMIGPYNRLVDLEQDVEKAEANIDTNLQRRLDLIPNLVETVKGYAKHEEDVFKSVADARSKLAGATQNGSIEEKSQANAEMTSALGRLIAISEAYPELKADTQFTGLRDELAGTENRIAVARRDYNDVVTDYNKVVKRFPGSIIAGITGFDEKDYFKADSAAQNAPNVDFNSDKKDNN</sequence>
<dbReference type="Proteomes" id="UP000294802">
    <property type="component" value="Unassembled WGS sequence"/>
</dbReference>
<evidence type="ECO:0000256" key="5">
    <source>
        <dbReference type="ARBA" id="ARBA00023136"/>
    </source>
</evidence>
<dbReference type="OrthoDB" id="9804152at2"/>
<dbReference type="RefSeq" id="WP_133444163.1">
    <property type="nucleotide sequence ID" value="NZ_SCWB01000013.1"/>
</dbReference>
<dbReference type="AlphaFoldDB" id="A0A4R6BT75"/>
<protein>
    <submittedName>
        <fullName evidence="6">LemA family protein</fullName>
    </submittedName>
</protein>
<dbReference type="InterPro" id="IPR007156">
    <property type="entry name" value="MamQ_LemA"/>
</dbReference>
<comment type="caution">
    <text evidence="6">The sequence shown here is derived from an EMBL/GenBank/DDBJ whole genome shotgun (WGS) entry which is preliminary data.</text>
</comment>
<dbReference type="Gene3D" id="1.20.1440.20">
    <property type="entry name" value="LemA-like domain"/>
    <property type="match status" value="1"/>
</dbReference>
<evidence type="ECO:0000256" key="3">
    <source>
        <dbReference type="ARBA" id="ARBA00022692"/>
    </source>
</evidence>
<proteinExistence type="inferred from homology"/>
<keyword evidence="7" id="KW-1185">Reference proteome</keyword>
<dbReference type="EMBL" id="SCWB01000013">
    <property type="protein sequence ID" value="TDM07651.1"/>
    <property type="molecule type" value="Genomic_DNA"/>
</dbReference>
<dbReference type="PANTHER" id="PTHR34478:SF2">
    <property type="entry name" value="MEMBRANE PROTEIN"/>
    <property type="match status" value="1"/>
</dbReference>
<keyword evidence="4" id="KW-1133">Transmembrane helix</keyword>
<dbReference type="InterPro" id="IPR023353">
    <property type="entry name" value="LemA-like_dom_sf"/>
</dbReference>
<comment type="similarity">
    <text evidence="2">Belongs to the LemA family.</text>
</comment>
<keyword evidence="5" id="KW-0472">Membrane</keyword>
<evidence type="ECO:0000256" key="4">
    <source>
        <dbReference type="ARBA" id="ARBA00022989"/>
    </source>
</evidence>
<dbReference type="SUPFAM" id="SSF140478">
    <property type="entry name" value="LemA-like"/>
    <property type="match status" value="1"/>
</dbReference>
<evidence type="ECO:0000256" key="2">
    <source>
        <dbReference type="ARBA" id="ARBA00008854"/>
    </source>
</evidence>
<evidence type="ECO:0000313" key="7">
    <source>
        <dbReference type="Proteomes" id="UP000294802"/>
    </source>
</evidence>
<evidence type="ECO:0000313" key="6">
    <source>
        <dbReference type="EMBL" id="TDM07651.1"/>
    </source>
</evidence>
<reference evidence="6 7" key="1">
    <citation type="submission" date="2019-01" db="EMBL/GenBank/DDBJ databases">
        <title>Draft genome sequences of the type strains of six Macrococcus species.</title>
        <authorList>
            <person name="Mazhar S."/>
            <person name="Altermann E."/>
            <person name="Hill C."/>
            <person name="Mcauliffe O."/>
        </authorList>
    </citation>
    <scope>NUCLEOTIDE SEQUENCE [LARGE SCALE GENOMIC DNA]</scope>
    <source>
        <strain evidence="6 7">CCM4815</strain>
    </source>
</reference>
<dbReference type="GO" id="GO:0016020">
    <property type="term" value="C:membrane"/>
    <property type="evidence" value="ECO:0007669"/>
    <property type="project" value="UniProtKB-SubCell"/>
</dbReference>
<gene>
    <name evidence="6" type="ORF">ERX29_07865</name>
</gene>
<accession>A0A4R6BT75</accession>
<dbReference type="Pfam" id="PF04011">
    <property type="entry name" value="LemA"/>
    <property type="match status" value="1"/>
</dbReference>
<dbReference type="PANTHER" id="PTHR34478">
    <property type="entry name" value="PROTEIN LEMA"/>
    <property type="match status" value="1"/>
</dbReference>
<keyword evidence="3" id="KW-0812">Transmembrane</keyword>
<evidence type="ECO:0000256" key="1">
    <source>
        <dbReference type="ARBA" id="ARBA00004167"/>
    </source>
</evidence>
<comment type="subcellular location">
    <subcellularLocation>
        <location evidence="1">Membrane</location>
        <topology evidence="1">Single-pass membrane protein</topology>
    </subcellularLocation>
</comment>
<organism evidence="6 7">
    <name type="scientific">Macrococcus lamae</name>
    <dbReference type="NCBI Taxonomy" id="198484"/>
    <lineage>
        <taxon>Bacteria</taxon>
        <taxon>Bacillati</taxon>
        <taxon>Bacillota</taxon>
        <taxon>Bacilli</taxon>
        <taxon>Bacillales</taxon>
        <taxon>Staphylococcaceae</taxon>
        <taxon>Macrococcus</taxon>
    </lineage>
</organism>
<name>A0A4R6BT75_9STAP</name>